<keyword evidence="2" id="KW-1185">Reference proteome</keyword>
<evidence type="ECO:0000313" key="1">
    <source>
        <dbReference type="EMBL" id="KAH7861163.1"/>
    </source>
</evidence>
<dbReference type="EMBL" id="CM037154">
    <property type="protein sequence ID" value="KAH7861163.1"/>
    <property type="molecule type" value="Genomic_DNA"/>
</dbReference>
<proteinExistence type="predicted"/>
<sequence length="129" mass="14597">MALERKEVGVYEVEGVNTQQVIHRALMVASEDNDFLENYVWLSTVVALVKSCVRNELGSRLLELKDLIGSFSASLHHKAYEEGIFLGIYDVSSCLILREIVLFHPTWKTGYLNITLNNVKSVIQKSILN</sequence>
<comment type="caution">
    <text evidence="1">The sequence shown here is derived from an EMBL/GenBank/DDBJ whole genome shotgun (WGS) entry which is preliminary data.</text>
</comment>
<organism evidence="1 2">
    <name type="scientific">Vaccinium darrowii</name>
    <dbReference type="NCBI Taxonomy" id="229202"/>
    <lineage>
        <taxon>Eukaryota</taxon>
        <taxon>Viridiplantae</taxon>
        <taxon>Streptophyta</taxon>
        <taxon>Embryophyta</taxon>
        <taxon>Tracheophyta</taxon>
        <taxon>Spermatophyta</taxon>
        <taxon>Magnoliopsida</taxon>
        <taxon>eudicotyledons</taxon>
        <taxon>Gunneridae</taxon>
        <taxon>Pentapetalae</taxon>
        <taxon>asterids</taxon>
        <taxon>Ericales</taxon>
        <taxon>Ericaceae</taxon>
        <taxon>Vaccinioideae</taxon>
        <taxon>Vaccinieae</taxon>
        <taxon>Vaccinium</taxon>
    </lineage>
</organism>
<accession>A0ACB7Z5C3</accession>
<reference evidence="1 2" key="1">
    <citation type="journal article" date="2021" name="Hortic Res">
        <title>High-quality reference genome and annotation aids understanding of berry development for evergreen blueberry (Vaccinium darrowii).</title>
        <authorList>
            <person name="Yu J."/>
            <person name="Hulse-Kemp A.M."/>
            <person name="Babiker E."/>
            <person name="Staton M."/>
        </authorList>
    </citation>
    <scope>NUCLEOTIDE SEQUENCE [LARGE SCALE GENOMIC DNA]</scope>
    <source>
        <strain evidence="2">cv. NJ 8807/NJ 8810</strain>
        <tissue evidence="1">Young leaf</tissue>
    </source>
</reference>
<name>A0ACB7Z5C3_9ERIC</name>
<protein>
    <submittedName>
        <fullName evidence="1">Uncharacterized protein</fullName>
    </submittedName>
</protein>
<dbReference type="Proteomes" id="UP000828048">
    <property type="component" value="Chromosome 4"/>
</dbReference>
<evidence type="ECO:0000313" key="2">
    <source>
        <dbReference type="Proteomes" id="UP000828048"/>
    </source>
</evidence>
<gene>
    <name evidence="1" type="ORF">Vadar_022423</name>
</gene>